<dbReference type="RefSeq" id="WP_312894819.1">
    <property type="nucleotide sequence ID" value="NZ_BAABAM010000009.1"/>
</dbReference>
<dbReference type="Proteomes" id="UP000530928">
    <property type="component" value="Unassembled WGS sequence"/>
</dbReference>
<organism evidence="4 5">
    <name type="scientific">Nonomuraea soli</name>
    <dbReference type="NCBI Taxonomy" id="1032476"/>
    <lineage>
        <taxon>Bacteria</taxon>
        <taxon>Bacillati</taxon>
        <taxon>Actinomycetota</taxon>
        <taxon>Actinomycetes</taxon>
        <taxon>Streptosporangiales</taxon>
        <taxon>Streptosporangiaceae</taxon>
        <taxon>Nonomuraea</taxon>
    </lineage>
</organism>
<keyword evidence="5" id="KW-1185">Reference proteome</keyword>
<accession>A0A7W0CQC3</accession>
<keyword evidence="1" id="KW-0805">Transcription regulation</keyword>
<evidence type="ECO:0000256" key="1">
    <source>
        <dbReference type="ARBA" id="ARBA00023015"/>
    </source>
</evidence>
<dbReference type="Pfam" id="PF13490">
    <property type="entry name" value="zf-HC2"/>
    <property type="match status" value="1"/>
</dbReference>
<protein>
    <submittedName>
        <fullName evidence="4">Anti-sigma factor RsiW</fullName>
    </submittedName>
</protein>
<proteinExistence type="predicted"/>
<dbReference type="AlphaFoldDB" id="A0A7W0CQC3"/>
<comment type="caution">
    <text evidence="4">The sequence shown here is derived from an EMBL/GenBank/DDBJ whole genome shotgun (WGS) entry which is preliminary data.</text>
</comment>
<evidence type="ECO:0000313" key="4">
    <source>
        <dbReference type="EMBL" id="MBA2895381.1"/>
    </source>
</evidence>
<gene>
    <name evidence="4" type="ORF">HNR30_006767</name>
</gene>
<evidence type="ECO:0000259" key="3">
    <source>
        <dbReference type="Pfam" id="PF13490"/>
    </source>
</evidence>
<sequence>MELVTAYLDGALDERSHARFERHLRRCEGCERYLEQLRAVGPAVGALPPQPLPGEDRDRLLAVFRDWHEA</sequence>
<evidence type="ECO:0000256" key="2">
    <source>
        <dbReference type="ARBA" id="ARBA00023163"/>
    </source>
</evidence>
<dbReference type="EMBL" id="JACDUR010000007">
    <property type="protein sequence ID" value="MBA2895381.1"/>
    <property type="molecule type" value="Genomic_DNA"/>
</dbReference>
<dbReference type="InterPro" id="IPR041916">
    <property type="entry name" value="Anti_sigma_zinc_sf"/>
</dbReference>
<name>A0A7W0CQC3_9ACTN</name>
<reference evidence="4 5" key="1">
    <citation type="submission" date="2020-07" db="EMBL/GenBank/DDBJ databases">
        <title>Genomic Encyclopedia of Type Strains, Phase IV (KMG-IV): sequencing the most valuable type-strain genomes for metagenomic binning, comparative biology and taxonomic classification.</title>
        <authorList>
            <person name="Goeker M."/>
        </authorList>
    </citation>
    <scope>NUCLEOTIDE SEQUENCE [LARGE SCALE GENOMIC DNA]</scope>
    <source>
        <strain evidence="4 5">DSM 45533</strain>
    </source>
</reference>
<feature type="domain" description="Putative zinc-finger" evidence="3">
    <location>
        <begin position="2"/>
        <end position="30"/>
    </location>
</feature>
<dbReference type="InterPro" id="IPR027383">
    <property type="entry name" value="Znf_put"/>
</dbReference>
<keyword evidence="2" id="KW-0804">Transcription</keyword>
<dbReference type="Gene3D" id="1.10.10.1320">
    <property type="entry name" value="Anti-sigma factor, zinc-finger domain"/>
    <property type="match status" value="1"/>
</dbReference>
<evidence type="ECO:0000313" key="5">
    <source>
        <dbReference type="Proteomes" id="UP000530928"/>
    </source>
</evidence>